<evidence type="ECO:0000256" key="2">
    <source>
        <dbReference type="ARBA" id="ARBA00022553"/>
    </source>
</evidence>
<dbReference type="PROSITE" id="PS50805">
    <property type="entry name" value="KRAB"/>
    <property type="match status" value="1"/>
</dbReference>
<protein>
    <submittedName>
        <fullName evidence="7">Uncharacterized protein qrich1l2.L isoform X1</fullName>
    </submittedName>
</protein>
<dbReference type="AlphaFoldDB" id="A0A8J1KSB1"/>
<dbReference type="PANTHER" id="PTHR46963">
    <property type="entry name" value="SIMILAR TO RIKEN CDNA E130308A19"/>
    <property type="match status" value="1"/>
</dbReference>
<proteinExistence type="predicted"/>
<dbReference type="InterPro" id="IPR001909">
    <property type="entry name" value="KRAB"/>
</dbReference>
<accession>A0A8J1KSB1</accession>
<feature type="region of interest" description="Disordered" evidence="4">
    <location>
        <begin position="588"/>
        <end position="634"/>
    </location>
</feature>
<dbReference type="SUPFAM" id="SSF109640">
    <property type="entry name" value="KRAB domain (Kruppel-associated box)"/>
    <property type="match status" value="1"/>
</dbReference>
<evidence type="ECO:0000313" key="6">
    <source>
        <dbReference type="Proteomes" id="UP000186698"/>
    </source>
</evidence>
<dbReference type="CDD" id="cd07765">
    <property type="entry name" value="KRAB_A-box"/>
    <property type="match status" value="1"/>
</dbReference>
<dbReference type="SMART" id="SM00349">
    <property type="entry name" value="KRAB"/>
    <property type="match status" value="1"/>
</dbReference>
<dbReference type="CTD" id="108705295"/>
<dbReference type="Gene3D" id="6.10.140.140">
    <property type="match status" value="1"/>
</dbReference>
<keyword evidence="6" id="KW-1185">Reference proteome</keyword>
<evidence type="ECO:0000256" key="4">
    <source>
        <dbReference type="SAM" id="MobiDB-lite"/>
    </source>
</evidence>
<evidence type="ECO:0000259" key="5">
    <source>
        <dbReference type="PROSITE" id="PS50805"/>
    </source>
</evidence>
<keyword evidence="2" id="KW-0597">Phosphoprotein</keyword>
<dbReference type="OrthoDB" id="5957988at2759"/>
<feature type="region of interest" description="Disordered" evidence="4">
    <location>
        <begin position="306"/>
        <end position="354"/>
    </location>
</feature>
<dbReference type="Proteomes" id="UP000186698">
    <property type="component" value="Chromosome 5L"/>
</dbReference>
<name>A0A8J1KSB1_XENLA</name>
<dbReference type="GO" id="GO:0006355">
    <property type="term" value="P:regulation of DNA-templated transcription"/>
    <property type="evidence" value="ECO:0007669"/>
    <property type="project" value="InterPro"/>
</dbReference>
<dbReference type="Pfam" id="PF12012">
    <property type="entry name" value="DUF3504"/>
    <property type="match status" value="1"/>
</dbReference>
<dbReference type="RefSeq" id="XP_041419648.1">
    <property type="nucleotide sequence ID" value="XM_041563714.1"/>
</dbReference>
<reference evidence="7" key="1">
    <citation type="submission" date="2025-08" db="UniProtKB">
        <authorList>
            <consortium name="RefSeq"/>
        </authorList>
    </citation>
    <scope>IDENTIFICATION</scope>
    <source>
        <strain evidence="7">J_2021</strain>
        <tissue evidence="7">Erythrocytes</tissue>
    </source>
</reference>
<organism evidence="6 7">
    <name type="scientific">Xenopus laevis</name>
    <name type="common">African clawed frog</name>
    <dbReference type="NCBI Taxonomy" id="8355"/>
    <lineage>
        <taxon>Eukaryota</taxon>
        <taxon>Metazoa</taxon>
        <taxon>Chordata</taxon>
        <taxon>Craniata</taxon>
        <taxon>Vertebrata</taxon>
        <taxon>Euteleostomi</taxon>
        <taxon>Amphibia</taxon>
        <taxon>Batrachia</taxon>
        <taxon>Anura</taxon>
        <taxon>Pipoidea</taxon>
        <taxon>Pipidae</taxon>
        <taxon>Xenopodinae</taxon>
        <taxon>Xenopus</taxon>
        <taxon>Xenopus</taxon>
    </lineage>
</organism>
<dbReference type="GeneID" id="108705295"/>
<keyword evidence="1" id="KW-1017">Isopeptide bond</keyword>
<gene>
    <name evidence="7" type="primary">qrich1l2.L</name>
</gene>
<dbReference type="InterPro" id="IPR021893">
    <property type="entry name" value="ZMYM2-like_C"/>
</dbReference>
<sequence>MAAPCKLDNKNTLKKTKFDLRIIQSYLLKVSERRELLKIPVEELDQHLANFIGSHRKQDGSEYEPGTLRGILGSLDRHFEKSNYPYAIYRSRDTKFLKTVKAMKEKQSYLKKIGKGNHPHHTEPLTEQEIELLYTSGTIGMHNPTALLHMLFFNIGLHFSLRAMEQHSLIWGEIVLKADSQGRKYLEYTKKLFPGRNLGKLRPSETMKMQIYESPEQPDRDVVRAYEKYSLERPEKMKRKEAPFYLTPQSDCRPGYACWYKSLPMGENRIRSIMKNLKAAAKLPPQKRIMSHISLKSLRAKSLELTGPRNKDVKNEQAGSSVNGAPPGNTEDALDTEREYKPRKSSTRGSRVPISRAFSSPVSQRLTLPSHKANRVKDDWELDLENSLNLVGDSEESSLFPQQVSVAFHDVAACFSAKEWGLLEDWQKELYRNVIREIHATLKAMGCTIVNSDVLLRIKEEGVGRKESDSDKTDTGTAPSGSCNPDILLRIKHDELPDWRDMDVAVKEEELETSNSSECRRGCRGLRGCQSFALVPFICNESRGIPVFDPDLSMWIFKEATELCPSENASDQVLPCDAVEEGHISHSIPLPFKEPMSEISAPSHCPEAPRPGKRKRRPPQRRSSEQRPDTDDEEQLDFLGESQHPLQYNNPSPEDNTDWMPQQRLYLCDLCERSFSDCSIQPGRSHSCPQCGGTLNPLYNQSECTNTNANIDHILQFSDNPGGTGFSLPMQGPVG</sequence>
<evidence type="ECO:0000313" key="7">
    <source>
        <dbReference type="RefSeq" id="XP_041419648.1"/>
    </source>
</evidence>
<dbReference type="InterPro" id="IPR036051">
    <property type="entry name" value="KRAB_dom_sf"/>
</dbReference>
<dbReference type="Pfam" id="PF01352">
    <property type="entry name" value="KRAB"/>
    <property type="match status" value="1"/>
</dbReference>
<feature type="domain" description="KRAB" evidence="5">
    <location>
        <begin position="406"/>
        <end position="510"/>
    </location>
</feature>
<evidence type="ECO:0000256" key="1">
    <source>
        <dbReference type="ARBA" id="ARBA00022499"/>
    </source>
</evidence>
<evidence type="ECO:0000256" key="3">
    <source>
        <dbReference type="ARBA" id="ARBA00022843"/>
    </source>
</evidence>
<keyword evidence="3" id="KW-0832">Ubl conjugation</keyword>
<dbReference type="InterPro" id="IPR042838">
    <property type="entry name" value="KIAA1958"/>
</dbReference>
<feature type="compositionally biased region" description="Basic residues" evidence="4">
    <location>
        <begin position="611"/>
        <end position="620"/>
    </location>
</feature>
<dbReference type="PANTHER" id="PTHR46963:SF5">
    <property type="entry name" value="GLUTAMINE RICH 1 LIKE 2 KRUPPEL-ASSOCIATED BOX CONTAINING [PROVISIONAL]"/>
    <property type="match status" value="1"/>
</dbReference>